<keyword evidence="7" id="KW-0325">Glycoprotein</keyword>
<feature type="transmembrane region" description="Helical" evidence="8">
    <location>
        <begin position="100"/>
        <end position="119"/>
    </location>
</feature>
<keyword evidence="2" id="KW-1003">Cell membrane</keyword>
<evidence type="ECO:0000313" key="9">
    <source>
        <dbReference type="EMBL" id="CAH1110824.1"/>
    </source>
</evidence>
<name>A0A9P0GCP3_9CUCU</name>
<keyword evidence="10" id="KW-1185">Reference proteome</keyword>
<dbReference type="PANTHER" id="PTHR42643:SF24">
    <property type="entry name" value="IONOTROPIC RECEPTOR 60A"/>
    <property type="match status" value="1"/>
</dbReference>
<dbReference type="EMBL" id="OV651817">
    <property type="protein sequence ID" value="CAH1110824.1"/>
    <property type="molecule type" value="Genomic_DNA"/>
</dbReference>
<evidence type="ECO:0000256" key="5">
    <source>
        <dbReference type="ARBA" id="ARBA00023136"/>
    </source>
</evidence>
<evidence type="ECO:0000256" key="4">
    <source>
        <dbReference type="ARBA" id="ARBA00022989"/>
    </source>
</evidence>
<evidence type="ECO:0000256" key="2">
    <source>
        <dbReference type="ARBA" id="ARBA00022475"/>
    </source>
</evidence>
<evidence type="ECO:0000256" key="1">
    <source>
        <dbReference type="ARBA" id="ARBA00004651"/>
    </source>
</evidence>
<accession>A0A9P0GCP3</accession>
<dbReference type="GO" id="GO:0005886">
    <property type="term" value="C:plasma membrane"/>
    <property type="evidence" value="ECO:0007669"/>
    <property type="project" value="UniProtKB-SubCell"/>
</dbReference>
<dbReference type="OrthoDB" id="6762463at2759"/>
<evidence type="ECO:0000256" key="6">
    <source>
        <dbReference type="ARBA" id="ARBA00023170"/>
    </source>
</evidence>
<evidence type="ECO:0008006" key="11">
    <source>
        <dbReference type="Google" id="ProtNLM"/>
    </source>
</evidence>
<keyword evidence="6" id="KW-0675">Receptor</keyword>
<proteinExistence type="predicted"/>
<dbReference type="Proteomes" id="UP001153636">
    <property type="component" value="Chromosome 5"/>
</dbReference>
<dbReference type="PANTHER" id="PTHR42643">
    <property type="entry name" value="IONOTROPIC RECEPTOR 20A-RELATED"/>
    <property type="match status" value="1"/>
</dbReference>
<comment type="subcellular location">
    <subcellularLocation>
        <location evidence="1">Cell membrane</location>
        <topology evidence="1">Multi-pass membrane protein</topology>
    </subcellularLocation>
</comment>
<dbReference type="AlphaFoldDB" id="A0A9P0GCP3"/>
<sequence>MLTVNRQEHFEKLKYIFVDGYFAIFNKNFERKTIKKFILRNLQYHLLCFLSATCVSAVGYIYCKLFKKEKHIKTYLLLSFRPLYEQTYPFKIIKFNSMRFLFIVWWIMCYILIISYKTYLIEFRLKDPKIEYSLEDLVDEGFKFECYLDDYFYIKEECERVPSIFCKKLIPKSSYYIDTCEAFERMFDNRIAVIGEMHTIRYMVHFCTFTRFRQSEIKFSSNRVFGLQIHFWPLLKNSFLVEKFSEKVDLIEQAGLYIHWLRMELHIKTLGKDEKIPKEYTLALKDVFISFCLLSAGYMLSIIWFLGEIFKKK</sequence>
<keyword evidence="3 8" id="KW-0812">Transmembrane</keyword>
<evidence type="ECO:0000256" key="3">
    <source>
        <dbReference type="ARBA" id="ARBA00022692"/>
    </source>
</evidence>
<feature type="transmembrane region" description="Helical" evidence="8">
    <location>
        <begin position="42"/>
        <end position="63"/>
    </location>
</feature>
<evidence type="ECO:0000313" key="10">
    <source>
        <dbReference type="Proteomes" id="UP001153636"/>
    </source>
</evidence>
<organism evidence="9 10">
    <name type="scientific">Psylliodes chrysocephalus</name>
    <dbReference type="NCBI Taxonomy" id="3402493"/>
    <lineage>
        <taxon>Eukaryota</taxon>
        <taxon>Metazoa</taxon>
        <taxon>Ecdysozoa</taxon>
        <taxon>Arthropoda</taxon>
        <taxon>Hexapoda</taxon>
        <taxon>Insecta</taxon>
        <taxon>Pterygota</taxon>
        <taxon>Neoptera</taxon>
        <taxon>Endopterygota</taxon>
        <taxon>Coleoptera</taxon>
        <taxon>Polyphaga</taxon>
        <taxon>Cucujiformia</taxon>
        <taxon>Chrysomeloidea</taxon>
        <taxon>Chrysomelidae</taxon>
        <taxon>Galerucinae</taxon>
        <taxon>Alticini</taxon>
        <taxon>Psylliodes</taxon>
    </lineage>
</organism>
<keyword evidence="4 8" id="KW-1133">Transmembrane helix</keyword>
<keyword evidence="5 8" id="KW-0472">Membrane</keyword>
<reference evidence="9" key="1">
    <citation type="submission" date="2022-01" db="EMBL/GenBank/DDBJ databases">
        <authorList>
            <person name="King R."/>
        </authorList>
    </citation>
    <scope>NUCLEOTIDE SEQUENCE</scope>
</reference>
<evidence type="ECO:0000256" key="7">
    <source>
        <dbReference type="ARBA" id="ARBA00023180"/>
    </source>
</evidence>
<evidence type="ECO:0000256" key="8">
    <source>
        <dbReference type="SAM" id="Phobius"/>
    </source>
</evidence>
<feature type="transmembrane region" description="Helical" evidence="8">
    <location>
        <begin position="287"/>
        <end position="307"/>
    </location>
</feature>
<dbReference type="InterPro" id="IPR052192">
    <property type="entry name" value="Insect_Ionotropic_Sensory_Rcpt"/>
</dbReference>
<gene>
    <name evidence="9" type="ORF">PSYICH_LOCUS11419</name>
</gene>
<dbReference type="Gene3D" id="1.10.287.70">
    <property type="match status" value="1"/>
</dbReference>
<protein>
    <recommendedName>
        <fullName evidence="11">Ionotropic receptor</fullName>
    </recommendedName>
</protein>